<evidence type="ECO:0000313" key="14">
    <source>
        <dbReference type="EMBL" id="SDQ27511.1"/>
    </source>
</evidence>
<dbReference type="AlphaFoldDB" id="A0A1H0ZJX0"/>
<evidence type="ECO:0000256" key="2">
    <source>
        <dbReference type="ARBA" id="ARBA00004141"/>
    </source>
</evidence>
<dbReference type="Proteomes" id="UP000198848">
    <property type="component" value="Unassembled WGS sequence"/>
</dbReference>
<keyword evidence="6" id="KW-0479">Metal-binding</keyword>
<accession>A0A1H0ZJX0</accession>
<evidence type="ECO:0000256" key="12">
    <source>
        <dbReference type="SAM" id="Phobius"/>
    </source>
</evidence>
<dbReference type="GO" id="GO:0016020">
    <property type="term" value="C:membrane"/>
    <property type="evidence" value="ECO:0007669"/>
    <property type="project" value="UniProtKB-SubCell"/>
</dbReference>
<keyword evidence="10 12" id="KW-1133">Transmembrane helix</keyword>
<evidence type="ECO:0000313" key="15">
    <source>
        <dbReference type="Proteomes" id="UP000198848"/>
    </source>
</evidence>
<organism evidence="14 15">
    <name type="scientific">Natronobacterium texcoconense</name>
    <dbReference type="NCBI Taxonomy" id="1095778"/>
    <lineage>
        <taxon>Archaea</taxon>
        <taxon>Methanobacteriati</taxon>
        <taxon>Methanobacteriota</taxon>
        <taxon>Stenosarchaea group</taxon>
        <taxon>Halobacteria</taxon>
        <taxon>Halobacteriales</taxon>
        <taxon>Natrialbaceae</taxon>
        <taxon>Natronobacterium</taxon>
    </lineage>
</organism>
<evidence type="ECO:0000256" key="11">
    <source>
        <dbReference type="ARBA" id="ARBA00023136"/>
    </source>
</evidence>
<proteinExistence type="predicted"/>
<feature type="domain" description="E3 Ubiquitin ligase MUL1-like" evidence="13">
    <location>
        <begin position="72"/>
        <end position="186"/>
    </location>
</feature>
<evidence type="ECO:0000256" key="7">
    <source>
        <dbReference type="ARBA" id="ARBA00022771"/>
    </source>
</evidence>
<comment type="catalytic activity">
    <reaction evidence="1">
        <text>S-ubiquitinyl-[E2 ubiquitin-conjugating enzyme]-L-cysteine + [acceptor protein]-L-lysine = [E2 ubiquitin-conjugating enzyme]-L-cysteine + N(6)-ubiquitinyl-[acceptor protein]-L-lysine.</text>
        <dbReference type="EC" id="2.3.2.27"/>
    </reaction>
</comment>
<dbReference type="OrthoDB" id="170690at2157"/>
<keyword evidence="8" id="KW-0833">Ubl conjugation pathway</keyword>
<evidence type="ECO:0000256" key="8">
    <source>
        <dbReference type="ARBA" id="ARBA00022786"/>
    </source>
</evidence>
<keyword evidence="11 12" id="KW-0472">Membrane</keyword>
<keyword evidence="15" id="KW-1185">Reference proteome</keyword>
<evidence type="ECO:0000256" key="3">
    <source>
        <dbReference type="ARBA" id="ARBA00012483"/>
    </source>
</evidence>
<evidence type="ECO:0000256" key="9">
    <source>
        <dbReference type="ARBA" id="ARBA00022833"/>
    </source>
</evidence>
<keyword evidence="7" id="KW-0863">Zinc-finger</keyword>
<keyword evidence="9" id="KW-0862">Zinc</keyword>
<protein>
    <recommendedName>
        <fullName evidence="3">RING-type E3 ubiquitin transferase</fullName>
        <ecNumber evidence="3">2.3.2.27</ecNumber>
    </recommendedName>
</protein>
<comment type="subcellular location">
    <subcellularLocation>
        <location evidence="2">Membrane</location>
        <topology evidence="2">Multi-pass membrane protein</topology>
    </subcellularLocation>
</comment>
<dbReference type="GO" id="GO:0016874">
    <property type="term" value="F:ligase activity"/>
    <property type="evidence" value="ECO:0007669"/>
    <property type="project" value="UniProtKB-KW"/>
</dbReference>
<dbReference type="STRING" id="1095778.SAMN04489842_0313"/>
<evidence type="ECO:0000256" key="6">
    <source>
        <dbReference type="ARBA" id="ARBA00022723"/>
    </source>
</evidence>
<dbReference type="EMBL" id="FNLC01000001">
    <property type="protein sequence ID" value="SDQ27511.1"/>
    <property type="molecule type" value="Genomic_DNA"/>
</dbReference>
<gene>
    <name evidence="14" type="ORF">SAMN04489842_0313</name>
</gene>
<evidence type="ECO:0000256" key="4">
    <source>
        <dbReference type="ARBA" id="ARBA00022679"/>
    </source>
</evidence>
<feature type="transmembrane region" description="Helical" evidence="12">
    <location>
        <begin position="229"/>
        <end position="246"/>
    </location>
</feature>
<dbReference type="EC" id="2.3.2.27" evidence="3"/>
<sequence length="247" mass="26666">MPGAIFVLVGVALVAVGCWKLQPAYHVYRGDIDDVVSVERANGPVELEGTATAVDGTISSPLTETECLVYEYEVEEYQSSGNNSSWTTVDEGTDVVPFRLEDDTASVRVEPEGADLALSTEITIGVDGGEPEPKQVREFLETQSDLESENSSIDLGVVEISTGNNRRYHERRLDPGEEVYVFGQSHYDIDARETMRDVGAVIEDGPETPAFVVADSCQYVAARRLAKPGAIWIGGGLLAAIIGLLLL</sequence>
<dbReference type="InterPro" id="IPR022170">
    <property type="entry name" value="MUL1-like"/>
</dbReference>
<dbReference type="GO" id="GO:0016567">
    <property type="term" value="P:protein ubiquitination"/>
    <property type="evidence" value="ECO:0007669"/>
    <property type="project" value="InterPro"/>
</dbReference>
<keyword evidence="5 12" id="KW-0812">Transmembrane</keyword>
<reference evidence="15" key="1">
    <citation type="submission" date="2016-10" db="EMBL/GenBank/DDBJ databases">
        <authorList>
            <person name="Varghese N."/>
            <person name="Submissions S."/>
        </authorList>
    </citation>
    <scope>NUCLEOTIDE SEQUENCE [LARGE SCALE GENOMIC DNA]</scope>
    <source>
        <strain evidence="15">DSM 24767</strain>
    </source>
</reference>
<evidence type="ECO:0000256" key="10">
    <source>
        <dbReference type="ARBA" id="ARBA00022989"/>
    </source>
</evidence>
<keyword evidence="14" id="KW-0436">Ligase</keyword>
<dbReference type="GO" id="GO:0008270">
    <property type="term" value="F:zinc ion binding"/>
    <property type="evidence" value="ECO:0007669"/>
    <property type="project" value="UniProtKB-KW"/>
</dbReference>
<dbReference type="GO" id="GO:0061630">
    <property type="term" value="F:ubiquitin protein ligase activity"/>
    <property type="evidence" value="ECO:0007669"/>
    <property type="project" value="UniProtKB-EC"/>
</dbReference>
<dbReference type="Pfam" id="PF12483">
    <property type="entry name" value="GIDE"/>
    <property type="match status" value="1"/>
</dbReference>
<name>A0A1H0ZJX0_NATTX</name>
<evidence type="ECO:0000259" key="13">
    <source>
        <dbReference type="Pfam" id="PF12483"/>
    </source>
</evidence>
<evidence type="ECO:0000256" key="5">
    <source>
        <dbReference type="ARBA" id="ARBA00022692"/>
    </source>
</evidence>
<dbReference type="RefSeq" id="WP_090376327.1">
    <property type="nucleotide sequence ID" value="NZ_FNLC01000001.1"/>
</dbReference>
<keyword evidence="4" id="KW-0808">Transferase</keyword>
<evidence type="ECO:0000256" key="1">
    <source>
        <dbReference type="ARBA" id="ARBA00000900"/>
    </source>
</evidence>